<dbReference type="SUPFAM" id="SSF53098">
    <property type="entry name" value="Ribonuclease H-like"/>
    <property type="match status" value="1"/>
</dbReference>
<dbReference type="EMBL" id="LCLG01000006">
    <property type="protein sequence ID" value="KKU12148.1"/>
    <property type="molecule type" value="Genomic_DNA"/>
</dbReference>
<dbReference type="InterPro" id="IPR036397">
    <property type="entry name" value="RNaseH_sf"/>
</dbReference>
<evidence type="ECO:0000313" key="3">
    <source>
        <dbReference type="Proteomes" id="UP000034653"/>
    </source>
</evidence>
<dbReference type="AlphaFoldDB" id="A0A0G1Q378"/>
<dbReference type="InterPro" id="IPR012337">
    <property type="entry name" value="RNaseH-like_sf"/>
</dbReference>
<dbReference type="GO" id="GO:0015074">
    <property type="term" value="P:DNA integration"/>
    <property type="evidence" value="ECO:0007669"/>
    <property type="project" value="InterPro"/>
</dbReference>
<dbReference type="Pfam" id="PF13683">
    <property type="entry name" value="rve_3"/>
    <property type="match status" value="1"/>
</dbReference>
<proteinExistence type="predicted"/>
<protein>
    <submittedName>
        <fullName evidence="2">Integrase catalytic region</fullName>
    </submittedName>
</protein>
<comment type="caution">
    <text evidence="2">The sequence shown here is derived from an EMBL/GenBank/DDBJ whole genome shotgun (WGS) entry which is preliminary data.</text>
</comment>
<dbReference type="PANTHER" id="PTHR47515">
    <property type="entry name" value="LOW CALCIUM RESPONSE LOCUS PROTEIN T"/>
    <property type="match status" value="1"/>
</dbReference>
<accession>A0A0G1Q378</accession>
<gene>
    <name evidence="2" type="ORF">UX19_C0006G0024</name>
</gene>
<dbReference type="PANTHER" id="PTHR47515:SF2">
    <property type="entry name" value="INTEGRASE CORE DOMAIN PROTEIN"/>
    <property type="match status" value="1"/>
</dbReference>
<reference evidence="2 3" key="1">
    <citation type="journal article" date="2015" name="Nature">
        <title>rRNA introns, odd ribosomes, and small enigmatic genomes across a large radiation of phyla.</title>
        <authorList>
            <person name="Brown C.T."/>
            <person name="Hug L.A."/>
            <person name="Thomas B.C."/>
            <person name="Sharon I."/>
            <person name="Castelle C.J."/>
            <person name="Singh A."/>
            <person name="Wilkins M.J."/>
            <person name="Williams K.H."/>
            <person name="Banfield J.F."/>
        </authorList>
    </citation>
    <scope>NUCLEOTIDE SEQUENCE [LARGE SCALE GENOMIC DNA]</scope>
</reference>
<dbReference type="PROSITE" id="PS50994">
    <property type="entry name" value="INTEGRASE"/>
    <property type="match status" value="1"/>
</dbReference>
<sequence>MRGVAEKFGLSPKAKEKLEWIIFYHTIGKRKAKSTASYFGITRKTLHKWLKRFSEKNLLSLEEKSRAPIQKRVWEVAREEEERIVSLRKVHIKWGKRKIKRLYLTTYKDKAKRKEKVYIKDLEKKDSFGFLWHIDAIIIWWYGKRRVIFTAIEERTKIAFARVYKTNSSSFSKDFLLRLVYLVDGKVNYIHSDNGSEFEGSFSEACQDLALSQIYSRPHTPKDNPALERFNWTLQDEWLSLSEAGLDDTNEANKDLTTWLIEYNNLRPHQTLDYQTPLEYAQEHYFKVSPMWSASTIT</sequence>
<dbReference type="Proteomes" id="UP000034653">
    <property type="component" value="Unassembled WGS sequence"/>
</dbReference>
<evidence type="ECO:0000313" key="2">
    <source>
        <dbReference type="EMBL" id="KKU12148.1"/>
    </source>
</evidence>
<name>A0A0G1Q378_9BACT</name>
<feature type="domain" description="Integrase catalytic" evidence="1">
    <location>
        <begin position="122"/>
        <end position="285"/>
    </location>
</feature>
<dbReference type="GO" id="GO:0003676">
    <property type="term" value="F:nucleic acid binding"/>
    <property type="evidence" value="ECO:0007669"/>
    <property type="project" value="InterPro"/>
</dbReference>
<dbReference type="InterPro" id="IPR001584">
    <property type="entry name" value="Integrase_cat-core"/>
</dbReference>
<evidence type="ECO:0000259" key="1">
    <source>
        <dbReference type="PROSITE" id="PS50994"/>
    </source>
</evidence>
<dbReference type="Gene3D" id="3.30.420.10">
    <property type="entry name" value="Ribonuclease H-like superfamily/Ribonuclease H"/>
    <property type="match status" value="1"/>
</dbReference>
<organism evidence="2 3">
    <name type="scientific">Candidatus Woesebacteria bacterium GW2011_GWA1_45_8</name>
    <dbReference type="NCBI Taxonomy" id="1618559"/>
    <lineage>
        <taxon>Bacteria</taxon>
        <taxon>Candidatus Woeseibacteriota</taxon>
    </lineage>
</organism>